<evidence type="ECO:0008006" key="3">
    <source>
        <dbReference type="Google" id="ProtNLM"/>
    </source>
</evidence>
<evidence type="ECO:0000313" key="1">
    <source>
        <dbReference type="EMBL" id="AUD03272.1"/>
    </source>
</evidence>
<protein>
    <recommendedName>
        <fullName evidence="3">AAA+ ATPase domain-containing protein</fullName>
    </recommendedName>
</protein>
<dbReference type="KEGG" id="spir:CWM47_16380"/>
<name>A0A2K8Z066_9BACT</name>
<dbReference type="RefSeq" id="WP_100989325.1">
    <property type="nucleotide sequence ID" value="NZ_CP025096.1"/>
</dbReference>
<accession>A0A2K8Z066</accession>
<dbReference type="InterPro" id="IPR027417">
    <property type="entry name" value="P-loop_NTPase"/>
</dbReference>
<keyword evidence="2" id="KW-1185">Reference proteome</keyword>
<dbReference type="EMBL" id="CP025096">
    <property type="protein sequence ID" value="AUD03272.1"/>
    <property type="molecule type" value="Genomic_DNA"/>
</dbReference>
<gene>
    <name evidence="1" type="ORF">CWM47_16380</name>
</gene>
<sequence length="828" mass="97358">MHSIDQAREKFEDFKRNLEAYKDIDLTESDTRSKILDEILKNVLGWTENDIQREGHTHEGYYDYLISIPNFKFIVEAKKTHNDFKLPLKNKSTSIGSIRKENLEVINQIRYYLLEAGLQHGIISNGHQFIIGKFLNSDASDWTKNKCLLFHNIDDISNRFVDFYNCLSKGSIVENVGFEFLNEDEQKAQIISTSLPNKEVELIRNSFSSNITPIINEIFNEIYKYDVLDDKELIEKCFVSNEEINKNRSEIERLFGDRPRRLSEISSARNTNSIVKQIKDEIESVPITLKTIEPPKPIIIVGSKGAGKTTFINFLFKVSFDDLFLKKRPYVYLDFRKYTEEDLGRINSLIIKDSILSLYEFYPDYELHSLKVLKRIYLTEIKRKEEAGWGHYKEHNPEKYYEYLISFLEECQKDDESHFIKLSEYMIRERSLRLCLIIDNADQFNTEVQKKAFLFAQSINRKAKCAVIISLREGYYYSWRNKPPFDAFNSNVYHVTAPPYEDVLQKRIDYALENFNLEGKTFGDLQSNYRLELKNNSVKEYFLSVRQTLFGRENSKMLNFLKETTYPNIREGLEVFNNFLLSGHSNVEEYILRQRFDKLSDSSTHNLIPIWEFITAVALENKKYYNHLISKINNVFYPVEGSSSQFLKIQILYYLKSKIDKVGYLEKYIPVINISEDFSKLSYKPSIIIAEINELLKFNLIETEDSLLDKDSELDLPDNSNISISMKGNYYVKSLIPTFAYMDLIVQDTPIFDDDFYTRIRKSFPLADDTGKRSLYLRKLVVERFVEYLKYQEKKETFDNEIVSNRIVENLLNNGLENDLNKLLNKTL</sequence>
<reference evidence="1 2" key="1">
    <citation type="submission" date="2017-11" db="EMBL/GenBank/DDBJ databases">
        <title>Taxonomic description and genome sequences of Spirosoma HA7 sp. nov., isolated from pollen microhabitat of Corylus avellana.</title>
        <authorList>
            <person name="Ambika Manirajan B."/>
            <person name="Suarez C."/>
            <person name="Ratering S."/>
            <person name="Geissler-Plaum R."/>
            <person name="Cardinale M."/>
            <person name="Sylvia S."/>
        </authorList>
    </citation>
    <scope>NUCLEOTIDE SEQUENCE [LARGE SCALE GENOMIC DNA]</scope>
    <source>
        <strain evidence="1 2">HA7</strain>
    </source>
</reference>
<dbReference type="SUPFAM" id="SSF52540">
    <property type="entry name" value="P-loop containing nucleoside triphosphate hydrolases"/>
    <property type="match status" value="1"/>
</dbReference>
<dbReference type="Gene3D" id="3.40.50.300">
    <property type="entry name" value="P-loop containing nucleotide triphosphate hydrolases"/>
    <property type="match status" value="1"/>
</dbReference>
<organism evidence="1 2">
    <name type="scientific">Spirosoma pollinicola</name>
    <dbReference type="NCBI Taxonomy" id="2057025"/>
    <lineage>
        <taxon>Bacteria</taxon>
        <taxon>Pseudomonadati</taxon>
        <taxon>Bacteroidota</taxon>
        <taxon>Cytophagia</taxon>
        <taxon>Cytophagales</taxon>
        <taxon>Cytophagaceae</taxon>
        <taxon>Spirosoma</taxon>
    </lineage>
</organism>
<dbReference type="OrthoDB" id="9804077at2"/>
<proteinExistence type="predicted"/>
<dbReference type="Proteomes" id="UP000232883">
    <property type="component" value="Chromosome"/>
</dbReference>
<dbReference type="AlphaFoldDB" id="A0A2K8Z066"/>
<evidence type="ECO:0000313" key="2">
    <source>
        <dbReference type="Proteomes" id="UP000232883"/>
    </source>
</evidence>